<sequence>MTQQDNKVVNINQELITKNTDMFSDITTVLETLFNQGLASFSFDYQETVINLDSVPEVEEVFAHYDPDRVQDTIEEVVDITLMLLDNREEQLLSDAAKEGHTVQAIMEQKIKIIKEKIINPKLQQAYYFYRTCISNVMEQFVAQRVVKPPSGQFPALSSFLVKLTVKDNLDHANRQNVSFELYEDQLDELITLLSQLKQELKQEQPQK</sequence>
<dbReference type="RefSeq" id="WP_013842182.1">
    <property type="nucleotide sequence ID" value="NC_015589.1"/>
</dbReference>
<dbReference type="KEGG" id="dru:Desru_2172"/>
<accession>F6DKP7</accession>
<proteinExistence type="predicted"/>
<gene>
    <name evidence="1" type="ordered locus">Desru_2172</name>
</gene>
<keyword evidence="2" id="KW-1185">Reference proteome</keyword>
<reference evidence="1 2" key="2">
    <citation type="journal article" date="2012" name="Stand. Genomic Sci.">
        <title>Complete genome sequence of the sulfate-reducing firmicute Desulfotomaculum ruminis type strain (DL(T)).</title>
        <authorList>
            <person name="Spring S."/>
            <person name="Visser M."/>
            <person name="Lu M."/>
            <person name="Copeland A."/>
            <person name="Lapidus A."/>
            <person name="Lucas S."/>
            <person name="Cheng J.F."/>
            <person name="Han C."/>
            <person name="Tapia R."/>
            <person name="Goodwin L.A."/>
            <person name="Pitluck S."/>
            <person name="Ivanova N."/>
            <person name="Land M."/>
            <person name="Hauser L."/>
            <person name="Larimer F."/>
            <person name="Rohde M."/>
            <person name="Goker M."/>
            <person name="Detter J.C."/>
            <person name="Kyrpides N.C."/>
            <person name="Woyke T."/>
            <person name="Schaap P.J."/>
            <person name="Plugge C.M."/>
            <person name="Muyzer G."/>
            <person name="Kuever J."/>
            <person name="Pereira I.A."/>
            <person name="Parshina S.N."/>
            <person name="Bernier-Latmani R."/>
            <person name="Stams A.J."/>
            <person name="Klenk H.P."/>
        </authorList>
    </citation>
    <scope>NUCLEOTIDE SEQUENCE [LARGE SCALE GENOMIC DNA]</scope>
    <source>
        <strain evidence="2">ATCC 23193 / DSM 2154 / NCIB 8452 / DL</strain>
    </source>
</reference>
<dbReference type="EMBL" id="CP002780">
    <property type="protein sequence ID" value="AEG60422.1"/>
    <property type="molecule type" value="Genomic_DNA"/>
</dbReference>
<dbReference type="HOGENOM" id="CLU_1319235_0_0_9"/>
<evidence type="ECO:0000313" key="2">
    <source>
        <dbReference type="Proteomes" id="UP000009234"/>
    </source>
</evidence>
<protein>
    <submittedName>
        <fullName evidence="1">Uncharacterized protein</fullName>
    </submittedName>
</protein>
<dbReference type="OrthoDB" id="1786251at2"/>
<reference evidence="2" key="1">
    <citation type="submission" date="2011-05" db="EMBL/GenBank/DDBJ databases">
        <title>Complete sequence of Desulfotomaculum ruminis DSM 2154.</title>
        <authorList>
            <person name="Lucas S."/>
            <person name="Copeland A."/>
            <person name="Lapidus A."/>
            <person name="Cheng J.-F."/>
            <person name="Goodwin L."/>
            <person name="Pitluck S."/>
            <person name="Lu M."/>
            <person name="Detter J.C."/>
            <person name="Han C."/>
            <person name="Tapia R."/>
            <person name="Land M."/>
            <person name="Hauser L."/>
            <person name="Kyrpides N."/>
            <person name="Ivanova N."/>
            <person name="Mikhailova N."/>
            <person name="Pagani I."/>
            <person name="Stams A.J.M."/>
            <person name="Plugge C.M."/>
            <person name="Muyzer G."/>
            <person name="Kuever J."/>
            <person name="Parshina S.N."/>
            <person name="Ivanova A.E."/>
            <person name="Nazina T.N."/>
            <person name="Brambilla E."/>
            <person name="Spring S."/>
            <person name="Klenk H.-P."/>
            <person name="Woyke T."/>
        </authorList>
    </citation>
    <scope>NUCLEOTIDE SEQUENCE [LARGE SCALE GENOMIC DNA]</scope>
    <source>
        <strain evidence="2">ATCC 23193 / DSM 2154 / NCIB 8452 / DL</strain>
    </source>
</reference>
<evidence type="ECO:0000313" key="1">
    <source>
        <dbReference type="EMBL" id="AEG60422.1"/>
    </source>
</evidence>
<dbReference type="AlphaFoldDB" id="F6DKP7"/>
<name>F6DKP7_DESRL</name>
<organism evidence="1 2">
    <name type="scientific">Desulforamulus ruminis (strain ATCC 23193 / DSM 2154 / NCIMB 8452 / DL)</name>
    <name type="common">Desulfotomaculum ruminis</name>
    <dbReference type="NCBI Taxonomy" id="696281"/>
    <lineage>
        <taxon>Bacteria</taxon>
        <taxon>Bacillati</taxon>
        <taxon>Bacillota</taxon>
        <taxon>Clostridia</taxon>
        <taxon>Eubacteriales</taxon>
        <taxon>Peptococcaceae</taxon>
        <taxon>Desulforamulus</taxon>
    </lineage>
</organism>
<dbReference type="Proteomes" id="UP000009234">
    <property type="component" value="Chromosome"/>
</dbReference>